<gene>
    <name evidence="3" type="ORF">LKD70_10580</name>
</gene>
<comment type="caution">
    <text evidence="3">The sequence shown here is derived from an EMBL/GenBank/DDBJ whole genome shotgun (WGS) entry which is preliminary data.</text>
</comment>
<sequence length="144" mass="17270">MERYRRKAKYYETDQMGIIHHSNYIRWMEEARIDVMGQLGYPYRRFEEMGYLSPVLHADCEYRKSVKFDDDIEIAVSIQDFGKVKFTLRYDIYNMSEGGVLSAYGTTTHCMLNRDGRPVIMNKEMKEFYEIMVKLKEEQENKSE</sequence>
<keyword evidence="2" id="KW-0378">Hydrolase</keyword>
<dbReference type="Gene3D" id="3.10.129.10">
    <property type="entry name" value="Hotdog Thioesterase"/>
    <property type="match status" value="1"/>
</dbReference>
<dbReference type="Proteomes" id="UP001198151">
    <property type="component" value="Unassembled WGS sequence"/>
</dbReference>
<evidence type="ECO:0000256" key="2">
    <source>
        <dbReference type="ARBA" id="ARBA00022801"/>
    </source>
</evidence>
<reference evidence="3 4" key="1">
    <citation type="submission" date="2021-10" db="EMBL/GenBank/DDBJ databases">
        <title>Anaerobic single-cell dispensing facilitates the cultivation of human gut bacteria.</title>
        <authorList>
            <person name="Afrizal A."/>
        </authorList>
    </citation>
    <scope>NUCLEOTIDE SEQUENCE [LARGE SCALE GENOMIC DNA]</scope>
    <source>
        <strain evidence="3 4">CLA-AA-H200</strain>
    </source>
</reference>
<protein>
    <submittedName>
        <fullName evidence="3">Acyl-CoA thioesterase</fullName>
    </submittedName>
</protein>
<dbReference type="InterPro" id="IPR050563">
    <property type="entry name" value="4-hydroxybenzoyl-CoA_TE"/>
</dbReference>
<evidence type="ECO:0000256" key="1">
    <source>
        <dbReference type="ARBA" id="ARBA00005953"/>
    </source>
</evidence>
<organism evidence="3 4">
    <name type="scientific">Ruminococcus turbiniformis</name>
    <dbReference type="NCBI Taxonomy" id="2881258"/>
    <lineage>
        <taxon>Bacteria</taxon>
        <taxon>Bacillati</taxon>
        <taxon>Bacillota</taxon>
        <taxon>Clostridia</taxon>
        <taxon>Eubacteriales</taxon>
        <taxon>Oscillospiraceae</taxon>
        <taxon>Ruminococcus</taxon>
    </lineage>
</organism>
<comment type="similarity">
    <text evidence="1">Belongs to the 4-hydroxybenzoyl-CoA thioesterase family.</text>
</comment>
<keyword evidence="4" id="KW-1185">Reference proteome</keyword>
<dbReference type="Pfam" id="PF13279">
    <property type="entry name" value="4HBT_2"/>
    <property type="match status" value="1"/>
</dbReference>
<dbReference type="EMBL" id="JAJEQX010000018">
    <property type="protein sequence ID" value="MCC2254857.1"/>
    <property type="molecule type" value="Genomic_DNA"/>
</dbReference>
<proteinExistence type="inferred from homology"/>
<name>A0ABS8G0A0_9FIRM</name>
<dbReference type="CDD" id="cd00586">
    <property type="entry name" value="4HBT"/>
    <property type="match status" value="1"/>
</dbReference>
<dbReference type="SUPFAM" id="SSF54637">
    <property type="entry name" value="Thioesterase/thiol ester dehydrase-isomerase"/>
    <property type="match status" value="1"/>
</dbReference>
<dbReference type="RefSeq" id="WP_227707998.1">
    <property type="nucleotide sequence ID" value="NZ_JAJEQX010000018.1"/>
</dbReference>
<dbReference type="InterPro" id="IPR029069">
    <property type="entry name" value="HotDog_dom_sf"/>
</dbReference>
<dbReference type="PANTHER" id="PTHR31793">
    <property type="entry name" value="4-HYDROXYBENZOYL-COA THIOESTERASE FAMILY MEMBER"/>
    <property type="match status" value="1"/>
</dbReference>
<evidence type="ECO:0000313" key="4">
    <source>
        <dbReference type="Proteomes" id="UP001198151"/>
    </source>
</evidence>
<accession>A0ABS8G0A0</accession>
<evidence type="ECO:0000313" key="3">
    <source>
        <dbReference type="EMBL" id="MCC2254857.1"/>
    </source>
</evidence>
<dbReference type="NCBIfam" id="TIGR00051">
    <property type="entry name" value="YbgC/FadM family acyl-CoA thioesterase"/>
    <property type="match status" value="1"/>
</dbReference>
<dbReference type="InterPro" id="IPR006684">
    <property type="entry name" value="YbgC/YbaW"/>
</dbReference>
<dbReference type="PANTHER" id="PTHR31793:SF27">
    <property type="entry name" value="NOVEL THIOESTERASE SUPERFAMILY DOMAIN AND SAPOSIN A-TYPE DOMAIN CONTAINING PROTEIN (0610012H03RIK)"/>
    <property type="match status" value="1"/>
</dbReference>
<dbReference type="PIRSF" id="PIRSF003230">
    <property type="entry name" value="YbgC"/>
    <property type="match status" value="1"/>
</dbReference>